<dbReference type="SUPFAM" id="SSF56784">
    <property type="entry name" value="HAD-like"/>
    <property type="match status" value="1"/>
</dbReference>
<evidence type="ECO:0000256" key="3">
    <source>
        <dbReference type="ARBA" id="ARBA00022801"/>
    </source>
</evidence>
<keyword evidence="6" id="KW-1185">Reference proteome</keyword>
<evidence type="ECO:0000256" key="2">
    <source>
        <dbReference type="ARBA" id="ARBA00022723"/>
    </source>
</evidence>
<dbReference type="STRING" id="241244.ATY39_10805"/>
<proteinExistence type="predicted"/>
<dbReference type="InterPro" id="IPR036412">
    <property type="entry name" value="HAD-like_sf"/>
</dbReference>
<dbReference type="NCBIfam" id="TIGR01549">
    <property type="entry name" value="HAD-SF-IA-v1"/>
    <property type="match status" value="1"/>
</dbReference>
<keyword evidence="2" id="KW-0479">Metal-binding</keyword>
<dbReference type="InterPro" id="IPR023214">
    <property type="entry name" value="HAD_sf"/>
</dbReference>
<evidence type="ECO:0000313" key="6">
    <source>
        <dbReference type="Proteomes" id="UP000076021"/>
    </source>
</evidence>
<reference evidence="5 6" key="1">
    <citation type="journal article" date="2016" name="Genome Announc.">
        <title>Whole-Genome Sequence of Rummeliibacillus stabekisii Strain PP9 Isolated from Antarctic Soil.</title>
        <authorList>
            <person name="da Mota F.F."/>
            <person name="Vollu R.E."/>
            <person name="Jurelevicius D."/>
            <person name="Seldin L."/>
        </authorList>
    </citation>
    <scope>NUCLEOTIDE SEQUENCE [LARGE SCALE GENOMIC DNA]</scope>
    <source>
        <strain evidence="5 6">PP9</strain>
    </source>
</reference>
<accession>A0A143HH70</accession>
<dbReference type="SFLD" id="SFLDS00003">
    <property type="entry name" value="Haloacid_Dehalogenase"/>
    <property type="match status" value="1"/>
</dbReference>
<dbReference type="RefSeq" id="WP_066791922.1">
    <property type="nucleotide sequence ID" value="NZ_CP014806.1"/>
</dbReference>
<dbReference type="InterPro" id="IPR041492">
    <property type="entry name" value="HAD_2"/>
</dbReference>
<dbReference type="Gene3D" id="1.10.150.520">
    <property type="match status" value="1"/>
</dbReference>
<keyword evidence="3" id="KW-0378">Hydrolase</keyword>
<protein>
    <submittedName>
        <fullName evidence="5">2-haloalkanoic acid dehalogenase</fullName>
    </submittedName>
</protein>
<keyword evidence="4" id="KW-0460">Magnesium</keyword>
<dbReference type="KEGG" id="rst:ATY39_10805"/>
<dbReference type="Pfam" id="PF13419">
    <property type="entry name" value="HAD_2"/>
    <property type="match status" value="1"/>
</dbReference>
<dbReference type="EMBL" id="CP014806">
    <property type="protein sequence ID" value="AMX01079.1"/>
    <property type="molecule type" value="Genomic_DNA"/>
</dbReference>
<dbReference type="AlphaFoldDB" id="A0A143HH70"/>
<comment type="cofactor">
    <cofactor evidence="1">
        <name>Mg(2+)</name>
        <dbReference type="ChEBI" id="CHEBI:18420"/>
    </cofactor>
</comment>
<dbReference type="InterPro" id="IPR051400">
    <property type="entry name" value="HAD-like_hydrolase"/>
</dbReference>
<organism evidence="5 6">
    <name type="scientific">Rummeliibacillus stabekisii</name>
    <dbReference type="NCBI Taxonomy" id="241244"/>
    <lineage>
        <taxon>Bacteria</taxon>
        <taxon>Bacillati</taxon>
        <taxon>Bacillota</taxon>
        <taxon>Bacilli</taxon>
        <taxon>Bacillales</taxon>
        <taxon>Caryophanaceae</taxon>
        <taxon>Rummeliibacillus</taxon>
    </lineage>
</organism>
<dbReference type="GO" id="GO:0046872">
    <property type="term" value="F:metal ion binding"/>
    <property type="evidence" value="ECO:0007669"/>
    <property type="project" value="UniProtKB-KW"/>
</dbReference>
<dbReference type="Proteomes" id="UP000076021">
    <property type="component" value="Chromosome"/>
</dbReference>
<sequence length="218" mass="25513">MLFDLDDTLLNRNRAVDKMFCLVLEKCYGDVEHSIQQQMLKKFKVYDKRDYGYSDKTKVLESFFDDFPPKYRLPRSNIQEFWNKHFPHCFSIDQHTIDIVNTIKRHMKVAIITNGLTERQKAKIMNTNLNSCFEIVVISEEAGFSKPDKRIFEIALNKLSVQPEEALFVGDHIEKDIGGCQSANIKGIWFNPYMLENDTEIIPYAEIDSLDRLLSYIN</sequence>
<dbReference type="PANTHER" id="PTHR46470:SF2">
    <property type="entry name" value="GLYCERALDEHYDE 3-PHOSPHATE PHOSPHATASE"/>
    <property type="match status" value="1"/>
</dbReference>
<dbReference type="PANTHER" id="PTHR46470">
    <property type="entry name" value="N-ACYLNEURAMINATE-9-PHOSPHATASE"/>
    <property type="match status" value="1"/>
</dbReference>
<evidence type="ECO:0000256" key="4">
    <source>
        <dbReference type="ARBA" id="ARBA00022842"/>
    </source>
</evidence>
<evidence type="ECO:0000256" key="1">
    <source>
        <dbReference type="ARBA" id="ARBA00001946"/>
    </source>
</evidence>
<evidence type="ECO:0000313" key="5">
    <source>
        <dbReference type="EMBL" id="AMX01079.1"/>
    </source>
</evidence>
<dbReference type="GO" id="GO:0044281">
    <property type="term" value="P:small molecule metabolic process"/>
    <property type="evidence" value="ECO:0007669"/>
    <property type="project" value="UniProtKB-ARBA"/>
</dbReference>
<dbReference type="PRINTS" id="PR00413">
    <property type="entry name" value="HADHALOGNASE"/>
</dbReference>
<dbReference type="SFLD" id="SFLDG01129">
    <property type="entry name" value="C1.5:_HAD__Beta-PGM__Phosphata"/>
    <property type="match status" value="1"/>
</dbReference>
<dbReference type="OrthoDB" id="9802350at2"/>
<dbReference type="GO" id="GO:0016791">
    <property type="term" value="F:phosphatase activity"/>
    <property type="evidence" value="ECO:0007669"/>
    <property type="project" value="TreeGrafter"/>
</dbReference>
<gene>
    <name evidence="5" type="ORF">ATY39_10805</name>
</gene>
<name>A0A143HH70_9BACL</name>
<dbReference type="Gene3D" id="3.40.50.1000">
    <property type="entry name" value="HAD superfamily/HAD-like"/>
    <property type="match status" value="1"/>
</dbReference>
<dbReference type="InterPro" id="IPR006439">
    <property type="entry name" value="HAD-SF_hydro_IA"/>
</dbReference>
<reference evidence="6" key="2">
    <citation type="submission" date="2016-03" db="EMBL/GenBank/DDBJ databases">
        <authorList>
            <person name="Ploux O."/>
        </authorList>
    </citation>
    <scope>NUCLEOTIDE SEQUENCE [LARGE SCALE GENOMIC DNA]</scope>
    <source>
        <strain evidence="6">PP9</strain>
    </source>
</reference>